<keyword evidence="1" id="KW-0812">Transmembrane</keyword>
<name>A0A7S3NPV3_9STRA</name>
<protein>
    <submittedName>
        <fullName evidence="2">Uncharacterized protein</fullName>
    </submittedName>
</protein>
<accession>A0A7S3NPV3</accession>
<keyword evidence="1" id="KW-1133">Transmembrane helix</keyword>
<sequence length="228" mass="24798">MKLYLSFFWLGTSMSFRAILSPPVAKVKRTRRKSSVLGVPSVEALPLVSFSFVFLSFAWLRTRVNGYNSAADAYASAEEELREAKVQQLTGGKDDFAAERVSQAAKRTDAARIAMEKARTINVGDISLRIRLPQRPGALKSEEESTPSSSFLASAFVRNLLLGSTLFLLIPLFFLMAADPMKPPSPALDATFRALDADDSTSSGIVSNSADDLFSAFSSSRSSTSYSE</sequence>
<keyword evidence="1" id="KW-0472">Membrane</keyword>
<feature type="transmembrane region" description="Helical" evidence="1">
    <location>
        <begin position="41"/>
        <end position="60"/>
    </location>
</feature>
<dbReference type="EMBL" id="HBIJ01022969">
    <property type="protein sequence ID" value="CAE0374261.1"/>
    <property type="molecule type" value="Transcribed_RNA"/>
</dbReference>
<gene>
    <name evidence="2" type="ORF">ALAG00032_LOCUS15064</name>
</gene>
<reference evidence="2" key="1">
    <citation type="submission" date="2021-01" db="EMBL/GenBank/DDBJ databases">
        <authorList>
            <person name="Corre E."/>
            <person name="Pelletier E."/>
            <person name="Niang G."/>
            <person name="Scheremetjew M."/>
            <person name="Finn R."/>
            <person name="Kale V."/>
            <person name="Holt S."/>
            <person name="Cochrane G."/>
            <person name="Meng A."/>
            <person name="Brown T."/>
            <person name="Cohen L."/>
        </authorList>
    </citation>
    <scope>NUCLEOTIDE SEQUENCE</scope>
    <source>
        <strain evidence="2">CCMP1510</strain>
    </source>
</reference>
<dbReference type="AlphaFoldDB" id="A0A7S3NPV3"/>
<evidence type="ECO:0000313" key="2">
    <source>
        <dbReference type="EMBL" id="CAE0374261.1"/>
    </source>
</evidence>
<evidence type="ECO:0000256" key="1">
    <source>
        <dbReference type="SAM" id="Phobius"/>
    </source>
</evidence>
<organism evidence="2">
    <name type="scientific">Aureoumbra lagunensis</name>
    <dbReference type="NCBI Taxonomy" id="44058"/>
    <lineage>
        <taxon>Eukaryota</taxon>
        <taxon>Sar</taxon>
        <taxon>Stramenopiles</taxon>
        <taxon>Ochrophyta</taxon>
        <taxon>Pelagophyceae</taxon>
        <taxon>Pelagomonadales</taxon>
        <taxon>Aureoumbra</taxon>
    </lineage>
</organism>
<proteinExistence type="predicted"/>
<feature type="transmembrane region" description="Helical" evidence="1">
    <location>
        <begin position="160"/>
        <end position="178"/>
    </location>
</feature>